<dbReference type="PANTHER" id="PTHR33889:SF7">
    <property type="entry name" value="OS04G0681850 PROTEIN"/>
    <property type="match status" value="1"/>
</dbReference>
<evidence type="ECO:0000313" key="5">
    <source>
        <dbReference type="Proteomes" id="UP000760860"/>
    </source>
</evidence>
<organism evidence="4 5">
    <name type="scientific">Phytophthora cactorum</name>
    <dbReference type="NCBI Taxonomy" id="29920"/>
    <lineage>
        <taxon>Eukaryota</taxon>
        <taxon>Sar</taxon>
        <taxon>Stramenopiles</taxon>
        <taxon>Oomycota</taxon>
        <taxon>Peronosporomycetes</taxon>
        <taxon>Peronosporales</taxon>
        <taxon>Peronosporaceae</taxon>
        <taxon>Phytophthora</taxon>
    </lineage>
</organism>
<evidence type="ECO:0000259" key="1">
    <source>
        <dbReference type="Pfam" id="PF24964"/>
    </source>
</evidence>
<accession>A0A8T1IJL4</accession>
<dbReference type="EMBL" id="RCMK01000195">
    <property type="protein sequence ID" value="KAG2945010.1"/>
    <property type="molecule type" value="Genomic_DNA"/>
</dbReference>
<dbReference type="EMBL" id="RCMV01000097">
    <property type="protein sequence ID" value="KAG3224949.1"/>
    <property type="molecule type" value="Genomic_DNA"/>
</dbReference>
<proteinExistence type="predicted"/>
<reference evidence="4" key="1">
    <citation type="submission" date="2018-05" db="EMBL/GenBank/DDBJ databases">
        <title>Effector identification in a new, highly contiguous assembly of the strawberry crown rot pathogen Phytophthora cactorum.</title>
        <authorList>
            <person name="Armitage A.D."/>
            <person name="Nellist C.F."/>
            <person name="Bates H."/>
            <person name="Vickerstaff R.J."/>
            <person name="Harrison R.J."/>
        </authorList>
    </citation>
    <scope>NUCLEOTIDE SEQUENCE</scope>
    <source>
        <strain evidence="2">15-7</strain>
        <strain evidence="3">4040</strain>
        <strain evidence="4">P421</strain>
    </source>
</reference>
<evidence type="ECO:0000313" key="2">
    <source>
        <dbReference type="EMBL" id="KAG2862217.1"/>
    </source>
</evidence>
<evidence type="ECO:0000313" key="3">
    <source>
        <dbReference type="EMBL" id="KAG2945010.1"/>
    </source>
</evidence>
<feature type="domain" description="DUF7769" evidence="1">
    <location>
        <begin position="24"/>
        <end position="77"/>
    </location>
</feature>
<dbReference type="AlphaFoldDB" id="A0A8T1IJL4"/>
<protein>
    <recommendedName>
        <fullName evidence="1">DUF7769 domain-containing protein</fullName>
    </recommendedName>
</protein>
<dbReference type="Proteomes" id="UP000736787">
    <property type="component" value="Unassembled WGS sequence"/>
</dbReference>
<dbReference type="EMBL" id="RCMG01000134">
    <property type="protein sequence ID" value="KAG2862217.1"/>
    <property type="molecule type" value="Genomic_DNA"/>
</dbReference>
<dbReference type="Proteomes" id="UP000760860">
    <property type="component" value="Unassembled WGS sequence"/>
</dbReference>
<gene>
    <name evidence="2" type="ORF">PC113_g6484</name>
    <name evidence="3" type="ORF">PC117_g8798</name>
    <name evidence="4" type="ORF">PC129_g4425</name>
</gene>
<sequence length="125" mass="14375">MFLFPPLHLHNYSEPTENIPKPNLTDEQCRRIMDELLKQSVSGELPLGVQACVAREFRCSDVSIGRIWCRYRETKANDGLGVWKSRIKQNCGRTPTRLLLESELFRLKKGSHTDDLHTRPASPNI</sequence>
<evidence type="ECO:0000313" key="4">
    <source>
        <dbReference type="EMBL" id="KAG3224949.1"/>
    </source>
</evidence>
<dbReference type="Proteomes" id="UP000735874">
    <property type="component" value="Unassembled WGS sequence"/>
</dbReference>
<comment type="caution">
    <text evidence="4">The sequence shown here is derived from an EMBL/GenBank/DDBJ whole genome shotgun (WGS) entry which is preliminary data.</text>
</comment>
<dbReference type="InterPro" id="IPR056671">
    <property type="entry name" value="DUF7769"/>
</dbReference>
<dbReference type="PANTHER" id="PTHR33889">
    <property type="entry name" value="OS04G0681850 PROTEIN"/>
    <property type="match status" value="1"/>
</dbReference>
<dbReference type="Pfam" id="PF24964">
    <property type="entry name" value="DUF7769"/>
    <property type="match status" value="1"/>
</dbReference>
<name>A0A8T1IJL4_9STRA</name>